<sequence length="324" mass="34906">MTNRGTNARPSSAIIASGLIPKLTLLVAMTERGHLSAAADVAGVPQPTATRWIAALSRMVGVPLTRRAGQRVELTAAGRALAESARTAHAVIGAGVARAYEAADPGQGQVRFGFLRTLGVRRAPELLRGYRLAHPRVRLTLVQAAHEQLVAALHEGAVDVALSAVRPTDADVVAVEMFKEPYVLVMPAQHRLARHEFVRLPECRDENFVGLSQGIAIRRSVDEIFNAARVRPRYVFETEEVETVRGLVTAGVGVAVLPARHGGPLSGSVEIPIAPRTYRQIGLLASGRRTLEPVAERFRQWALQQAADGHSTAPVVLNGFRRPL</sequence>
<dbReference type="SUPFAM" id="SSF53850">
    <property type="entry name" value="Periplasmic binding protein-like II"/>
    <property type="match status" value="1"/>
</dbReference>
<comment type="similarity">
    <text evidence="1">Belongs to the LysR transcriptional regulatory family.</text>
</comment>
<dbReference type="GO" id="GO:0003677">
    <property type="term" value="F:DNA binding"/>
    <property type="evidence" value="ECO:0007669"/>
    <property type="project" value="UniProtKB-KW"/>
</dbReference>
<dbReference type="GO" id="GO:0003700">
    <property type="term" value="F:DNA-binding transcription factor activity"/>
    <property type="evidence" value="ECO:0007669"/>
    <property type="project" value="InterPro"/>
</dbReference>
<accession>A0AAE3YPX7</accession>
<dbReference type="Gene3D" id="1.10.10.10">
    <property type="entry name" value="Winged helix-like DNA-binding domain superfamily/Winged helix DNA-binding domain"/>
    <property type="match status" value="1"/>
</dbReference>
<evidence type="ECO:0000256" key="4">
    <source>
        <dbReference type="ARBA" id="ARBA00023163"/>
    </source>
</evidence>
<dbReference type="InterPro" id="IPR000847">
    <property type="entry name" value="LysR_HTH_N"/>
</dbReference>
<dbReference type="PANTHER" id="PTHR30346">
    <property type="entry name" value="TRANSCRIPTIONAL DUAL REGULATOR HCAR-RELATED"/>
    <property type="match status" value="1"/>
</dbReference>
<evidence type="ECO:0000313" key="6">
    <source>
        <dbReference type="EMBL" id="MDR7275646.1"/>
    </source>
</evidence>
<organism evidence="6 7">
    <name type="scientific">Catenuloplanes atrovinosus</name>
    <dbReference type="NCBI Taxonomy" id="137266"/>
    <lineage>
        <taxon>Bacteria</taxon>
        <taxon>Bacillati</taxon>
        <taxon>Actinomycetota</taxon>
        <taxon>Actinomycetes</taxon>
        <taxon>Micromonosporales</taxon>
        <taxon>Micromonosporaceae</taxon>
        <taxon>Catenuloplanes</taxon>
    </lineage>
</organism>
<dbReference type="PANTHER" id="PTHR30346:SF28">
    <property type="entry name" value="HTH-TYPE TRANSCRIPTIONAL REGULATOR CYNR"/>
    <property type="match status" value="1"/>
</dbReference>
<evidence type="ECO:0000313" key="7">
    <source>
        <dbReference type="Proteomes" id="UP001183643"/>
    </source>
</evidence>
<keyword evidence="3 6" id="KW-0238">DNA-binding</keyword>
<dbReference type="GO" id="GO:0032993">
    <property type="term" value="C:protein-DNA complex"/>
    <property type="evidence" value="ECO:0007669"/>
    <property type="project" value="TreeGrafter"/>
</dbReference>
<comment type="caution">
    <text evidence="6">The sequence shown here is derived from an EMBL/GenBank/DDBJ whole genome shotgun (WGS) entry which is preliminary data.</text>
</comment>
<protein>
    <submittedName>
        <fullName evidence="6">DNA-binding transcriptional LysR family regulator</fullName>
    </submittedName>
</protein>
<dbReference type="Proteomes" id="UP001183643">
    <property type="component" value="Unassembled WGS sequence"/>
</dbReference>
<dbReference type="PROSITE" id="PS50931">
    <property type="entry name" value="HTH_LYSR"/>
    <property type="match status" value="1"/>
</dbReference>
<proteinExistence type="inferred from homology"/>
<dbReference type="EMBL" id="JAVDYB010000001">
    <property type="protein sequence ID" value="MDR7275646.1"/>
    <property type="molecule type" value="Genomic_DNA"/>
</dbReference>
<evidence type="ECO:0000256" key="1">
    <source>
        <dbReference type="ARBA" id="ARBA00009437"/>
    </source>
</evidence>
<evidence type="ECO:0000256" key="3">
    <source>
        <dbReference type="ARBA" id="ARBA00023125"/>
    </source>
</evidence>
<keyword evidence="7" id="KW-1185">Reference proteome</keyword>
<dbReference type="InterPro" id="IPR036388">
    <property type="entry name" value="WH-like_DNA-bd_sf"/>
</dbReference>
<dbReference type="AlphaFoldDB" id="A0AAE3YPX7"/>
<dbReference type="Pfam" id="PF03466">
    <property type="entry name" value="LysR_substrate"/>
    <property type="match status" value="1"/>
</dbReference>
<dbReference type="Gene3D" id="3.40.190.290">
    <property type="match status" value="1"/>
</dbReference>
<dbReference type="InterPro" id="IPR036390">
    <property type="entry name" value="WH_DNA-bd_sf"/>
</dbReference>
<keyword evidence="2" id="KW-0805">Transcription regulation</keyword>
<dbReference type="Pfam" id="PF00126">
    <property type="entry name" value="HTH_1"/>
    <property type="match status" value="1"/>
</dbReference>
<keyword evidence="4" id="KW-0804">Transcription</keyword>
<evidence type="ECO:0000259" key="5">
    <source>
        <dbReference type="PROSITE" id="PS50931"/>
    </source>
</evidence>
<name>A0AAE3YPX7_9ACTN</name>
<feature type="domain" description="HTH lysR-type" evidence="5">
    <location>
        <begin position="31"/>
        <end position="75"/>
    </location>
</feature>
<reference evidence="6" key="1">
    <citation type="submission" date="2023-07" db="EMBL/GenBank/DDBJ databases">
        <title>Sequencing the genomes of 1000 actinobacteria strains.</title>
        <authorList>
            <person name="Klenk H.-P."/>
        </authorList>
    </citation>
    <scope>NUCLEOTIDE SEQUENCE</scope>
    <source>
        <strain evidence="6">DSM 44707</strain>
    </source>
</reference>
<gene>
    <name evidence="6" type="ORF">J2S41_002424</name>
</gene>
<dbReference type="InterPro" id="IPR005119">
    <property type="entry name" value="LysR_subst-bd"/>
</dbReference>
<dbReference type="SUPFAM" id="SSF46785">
    <property type="entry name" value="Winged helix' DNA-binding domain"/>
    <property type="match status" value="1"/>
</dbReference>
<evidence type="ECO:0000256" key="2">
    <source>
        <dbReference type="ARBA" id="ARBA00023015"/>
    </source>
</evidence>